<sequence length="221" mass="25943">MIINKFYLVMILGLLFGFQLNAQVRLDEINHGSSGNKPIWKVYIHSEFEDFQELKLYRDKSFHYQYTIGLLSKFFKGKWEVRDSLLILVNDIDRKGIPTKIKYEKNDFEDTTGMIRKFNKGPFLMPRNKKGELFWGSEILINNDSIRYSPFFDSIFGGNPRKIERIKVNYVGEFFPGWLNVKEKRGYKILPVGQIPFLLSGYDAIKIMKFRISGTSLIEID</sequence>
<name>A0A5B8VM98_9BACT</name>
<reference evidence="1 2" key="1">
    <citation type="journal article" date="2017" name="Int. J. Syst. Evol. Microbiol.">
        <title>Arachidicoccus ginsenosidivorans sp. nov., with ginsenoside-converting activity isolated from ginseng cultivating soil.</title>
        <authorList>
            <person name="Siddiqi M.Z."/>
            <person name="Aslam Z."/>
            <person name="Im W.T."/>
        </authorList>
    </citation>
    <scope>NUCLEOTIDE SEQUENCE [LARGE SCALE GENOMIC DNA]</scope>
    <source>
        <strain evidence="1 2">Gsoil 809</strain>
    </source>
</reference>
<gene>
    <name evidence="1" type="ORF">FSB73_11530</name>
</gene>
<evidence type="ECO:0000313" key="2">
    <source>
        <dbReference type="Proteomes" id="UP000321291"/>
    </source>
</evidence>
<accession>A0A5B8VM98</accession>
<organism evidence="1 2">
    <name type="scientific">Arachidicoccus ginsenosidivorans</name>
    <dbReference type="NCBI Taxonomy" id="496057"/>
    <lineage>
        <taxon>Bacteria</taxon>
        <taxon>Pseudomonadati</taxon>
        <taxon>Bacteroidota</taxon>
        <taxon>Chitinophagia</taxon>
        <taxon>Chitinophagales</taxon>
        <taxon>Chitinophagaceae</taxon>
        <taxon>Arachidicoccus</taxon>
    </lineage>
</organism>
<protein>
    <submittedName>
        <fullName evidence="1">Uncharacterized protein</fullName>
    </submittedName>
</protein>
<dbReference type="RefSeq" id="WP_146782135.1">
    <property type="nucleotide sequence ID" value="NZ_CP042434.1"/>
</dbReference>
<dbReference type="AlphaFoldDB" id="A0A5B8VM98"/>
<evidence type="ECO:0000313" key="1">
    <source>
        <dbReference type="EMBL" id="QEC72211.1"/>
    </source>
</evidence>
<keyword evidence="2" id="KW-1185">Reference proteome</keyword>
<dbReference type="Proteomes" id="UP000321291">
    <property type="component" value="Chromosome"/>
</dbReference>
<dbReference type="EMBL" id="CP042434">
    <property type="protein sequence ID" value="QEC72211.1"/>
    <property type="molecule type" value="Genomic_DNA"/>
</dbReference>
<proteinExistence type="predicted"/>
<dbReference type="KEGG" id="agi:FSB73_11530"/>